<keyword evidence="6" id="KW-0406">Ion transport</keyword>
<dbReference type="KEGG" id="euz:DVS28_a3463"/>
<keyword evidence="4" id="KW-0410">Iron transport</keyword>
<dbReference type="EMBL" id="CP031165">
    <property type="protein sequence ID" value="AXV08138.1"/>
    <property type="molecule type" value="Genomic_DNA"/>
</dbReference>
<dbReference type="InterPro" id="IPR003959">
    <property type="entry name" value="ATPase_AAA_core"/>
</dbReference>
<gene>
    <name evidence="9" type="ORF">DVS28_a3463</name>
</gene>
<dbReference type="SUPFAM" id="SSF52540">
    <property type="entry name" value="P-loop containing nucleoside triphosphate hydrolases"/>
    <property type="match status" value="1"/>
</dbReference>
<evidence type="ECO:0000256" key="3">
    <source>
        <dbReference type="ARBA" id="ARBA00022475"/>
    </source>
</evidence>
<keyword evidence="9" id="KW-0547">Nucleotide-binding</keyword>
<dbReference type="GO" id="GO:0005524">
    <property type="term" value="F:ATP binding"/>
    <property type="evidence" value="ECO:0007669"/>
    <property type="project" value="UniProtKB-KW"/>
</dbReference>
<dbReference type="RefSeq" id="WP_114592525.1">
    <property type="nucleotide sequence ID" value="NZ_CP031165.1"/>
</dbReference>
<dbReference type="SMART" id="SM00382">
    <property type="entry name" value="AAA"/>
    <property type="match status" value="1"/>
</dbReference>
<evidence type="ECO:0000256" key="4">
    <source>
        <dbReference type="ARBA" id="ARBA00022496"/>
    </source>
</evidence>
<reference evidence="9 10" key="1">
    <citation type="submission" date="2018-09" db="EMBL/GenBank/DDBJ databases">
        <title>Complete genome sequence of Euzebya sp. DY32-46 isolated from seawater of Pacific Ocean.</title>
        <authorList>
            <person name="Xu L."/>
            <person name="Wu Y.-H."/>
            <person name="Xu X.-W."/>
        </authorList>
    </citation>
    <scope>NUCLEOTIDE SEQUENCE [LARGE SCALE GENOMIC DNA]</scope>
    <source>
        <strain evidence="9 10">DY32-46</strain>
    </source>
</reference>
<dbReference type="GO" id="GO:0006826">
    <property type="term" value="P:iron ion transport"/>
    <property type="evidence" value="ECO:0007669"/>
    <property type="project" value="UniProtKB-KW"/>
</dbReference>
<dbReference type="Gene3D" id="3.40.50.300">
    <property type="entry name" value="P-loop containing nucleotide triphosphate hydrolases"/>
    <property type="match status" value="2"/>
</dbReference>
<keyword evidence="5" id="KW-0408">Iron</keyword>
<keyword evidence="2" id="KW-0813">Transport</keyword>
<dbReference type="InterPro" id="IPR003593">
    <property type="entry name" value="AAA+_ATPase"/>
</dbReference>
<name>A0A346Y0Z1_9ACTN</name>
<dbReference type="CDD" id="cd00267">
    <property type="entry name" value="ABC_ATPase"/>
    <property type="match status" value="1"/>
</dbReference>
<protein>
    <submittedName>
        <fullName evidence="9">ABC transporter, ATP-binding protein</fullName>
    </submittedName>
</protein>
<sequence>MAVHGSAGVRRPGCTVHTVVAYLTDVRLGEDAPTEGYPWSLPAVRHVADLRFGDVTVLVGDNGTGKSTLVEALAVAAGFNAEGGSRNLRFRTHATHSDLSEHLRLGWRQRPRWGWFLRAETFYGMASHIAEDDDPVSGIAAMFPDLHARSHGESFLLLVEERMRSAGLYVLDEPESALSVHGQLRLLAMMHEAVAEGAQFVVATHSPLLMAYPGAVIHELHAGGMDVVAWEHVDAVTLWRTVLDDPERVLRHLFAPED</sequence>
<dbReference type="PANTHER" id="PTHR42771:SF2">
    <property type="entry name" value="IRON(3+)-HYDROXAMATE IMPORT ATP-BINDING PROTEIN FHUC"/>
    <property type="match status" value="1"/>
</dbReference>
<evidence type="ECO:0000256" key="1">
    <source>
        <dbReference type="ARBA" id="ARBA00004202"/>
    </source>
</evidence>
<evidence type="ECO:0000259" key="8">
    <source>
        <dbReference type="SMART" id="SM00382"/>
    </source>
</evidence>
<feature type="domain" description="AAA+ ATPase" evidence="8">
    <location>
        <begin position="52"/>
        <end position="226"/>
    </location>
</feature>
<keyword evidence="3" id="KW-1003">Cell membrane</keyword>
<keyword evidence="9" id="KW-0067">ATP-binding</keyword>
<dbReference type="Pfam" id="PF13304">
    <property type="entry name" value="AAA_21"/>
    <property type="match status" value="2"/>
</dbReference>
<evidence type="ECO:0000256" key="2">
    <source>
        <dbReference type="ARBA" id="ARBA00022448"/>
    </source>
</evidence>
<dbReference type="InterPro" id="IPR051535">
    <property type="entry name" value="Siderophore_ABC-ATPase"/>
</dbReference>
<evidence type="ECO:0000256" key="5">
    <source>
        <dbReference type="ARBA" id="ARBA00023004"/>
    </source>
</evidence>
<dbReference type="GO" id="GO:0016887">
    <property type="term" value="F:ATP hydrolysis activity"/>
    <property type="evidence" value="ECO:0007669"/>
    <property type="project" value="InterPro"/>
</dbReference>
<dbReference type="AlphaFoldDB" id="A0A346Y0Z1"/>
<dbReference type="InterPro" id="IPR027417">
    <property type="entry name" value="P-loop_NTPase"/>
</dbReference>
<keyword evidence="7" id="KW-0472">Membrane</keyword>
<dbReference type="OrthoDB" id="9784297at2"/>
<evidence type="ECO:0000313" key="9">
    <source>
        <dbReference type="EMBL" id="AXV08138.1"/>
    </source>
</evidence>
<proteinExistence type="predicted"/>
<keyword evidence="10" id="KW-1185">Reference proteome</keyword>
<evidence type="ECO:0000256" key="7">
    <source>
        <dbReference type="ARBA" id="ARBA00023136"/>
    </source>
</evidence>
<dbReference type="PANTHER" id="PTHR42771">
    <property type="entry name" value="IRON(3+)-HYDROXAMATE IMPORT ATP-BINDING PROTEIN FHUC"/>
    <property type="match status" value="1"/>
</dbReference>
<dbReference type="GO" id="GO:0005886">
    <property type="term" value="C:plasma membrane"/>
    <property type="evidence" value="ECO:0007669"/>
    <property type="project" value="UniProtKB-SubCell"/>
</dbReference>
<comment type="subcellular location">
    <subcellularLocation>
        <location evidence="1">Cell membrane</location>
        <topology evidence="1">Peripheral membrane protein</topology>
    </subcellularLocation>
</comment>
<evidence type="ECO:0000313" key="10">
    <source>
        <dbReference type="Proteomes" id="UP000264006"/>
    </source>
</evidence>
<organism evidence="9 10">
    <name type="scientific">Euzebya pacifica</name>
    <dbReference type="NCBI Taxonomy" id="1608957"/>
    <lineage>
        <taxon>Bacteria</taxon>
        <taxon>Bacillati</taxon>
        <taxon>Actinomycetota</taxon>
        <taxon>Nitriliruptoria</taxon>
        <taxon>Euzebyales</taxon>
    </lineage>
</organism>
<evidence type="ECO:0000256" key="6">
    <source>
        <dbReference type="ARBA" id="ARBA00023065"/>
    </source>
</evidence>
<dbReference type="Proteomes" id="UP000264006">
    <property type="component" value="Chromosome"/>
</dbReference>
<accession>A0A346Y0Z1</accession>